<feature type="compositionally biased region" description="Basic residues" evidence="1">
    <location>
        <begin position="102"/>
        <end position="114"/>
    </location>
</feature>
<organism evidence="3 4">
    <name type="scientific">Adiantum capillus-veneris</name>
    <name type="common">Maidenhair fern</name>
    <dbReference type="NCBI Taxonomy" id="13818"/>
    <lineage>
        <taxon>Eukaryota</taxon>
        <taxon>Viridiplantae</taxon>
        <taxon>Streptophyta</taxon>
        <taxon>Embryophyta</taxon>
        <taxon>Tracheophyta</taxon>
        <taxon>Polypodiopsida</taxon>
        <taxon>Polypodiidae</taxon>
        <taxon>Polypodiales</taxon>
        <taxon>Pteridineae</taxon>
        <taxon>Pteridaceae</taxon>
        <taxon>Vittarioideae</taxon>
        <taxon>Adiantum</taxon>
    </lineage>
</organism>
<evidence type="ECO:0000256" key="2">
    <source>
        <dbReference type="SAM" id="SignalP"/>
    </source>
</evidence>
<feature type="chain" id="PRO_5038899282" evidence="2">
    <location>
        <begin position="21"/>
        <end position="215"/>
    </location>
</feature>
<proteinExistence type="predicted"/>
<feature type="signal peptide" evidence="2">
    <location>
        <begin position="1"/>
        <end position="20"/>
    </location>
</feature>
<evidence type="ECO:0000313" key="3">
    <source>
        <dbReference type="EMBL" id="KAI5075879.1"/>
    </source>
</evidence>
<accession>A0A9D4ZHQ2</accession>
<keyword evidence="4" id="KW-1185">Reference proteome</keyword>
<protein>
    <submittedName>
        <fullName evidence="3">Uncharacterized protein</fullName>
    </submittedName>
</protein>
<sequence>MAKLWTSLQWLFTPALTILGDLLDSLHGHTTFGSLHSQLSIPLHLRASTPPSDNPWARFLLHTTSSTSPRHALPSLLPFYGGPPFNWPALATGPPPDDGLKHHLPPRSSPKQRHPVAFQLAPRQSSVPPPSCSTVPPPLAVSIPYATSAPRAITGLSFSCSLCTPQVSPSSLLYLHGPPPCTPPCTRPGIHMASTSYVTLLVHYCNSPYFFINSF</sequence>
<dbReference type="AlphaFoldDB" id="A0A9D4ZHQ2"/>
<evidence type="ECO:0000313" key="4">
    <source>
        <dbReference type="Proteomes" id="UP000886520"/>
    </source>
</evidence>
<keyword evidence="2" id="KW-0732">Signal</keyword>
<evidence type="ECO:0000256" key="1">
    <source>
        <dbReference type="SAM" id="MobiDB-lite"/>
    </source>
</evidence>
<dbReference type="Proteomes" id="UP000886520">
    <property type="component" value="Chromosome 9"/>
</dbReference>
<comment type="caution">
    <text evidence="3">The sequence shown here is derived from an EMBL/GenBank/DDBJ whole genome shotgun (WGS) entry which is preliminary data.</text>
</comment>
<feature type="region of interest" description="Disordered" evidence="1">
    <location>
        <begin position="88"/>
        <end position="116"/>
    </location>
</feature>
<gene>
    <name evidence="3" type="ORF">GOP47_0009955</name>
</gene>
<reference evidence="3" key="1">
    <citation type="submission" date="2021-01" db="EMBL/GenBank/DDBJ databases">
        <title>Adiantum capillus-veneris genome.</title>
        <authorList>
            <person name="Fang Y."/>
            <person name="Liao Q."/>
        </authorList>
    </citation>
    <scope>NUCLEOTIDE SEQUENCE</scope>
    <source>
        <strain evidence="3">H3</strain>
        <tissue evidence="3">Leaf</tissue>
    </source>
</reference>
<name>A0A9D4ZHQ2_ADICA</name>
<dbReference type="EMBL" id="JABFUD020000009">
    <property type="protein sequence ID" value="KAI5075879.1"/>
    <property type="molecule type" value="Genomic_DNA"/>
</dbReference>